<name>A0A2P6ASY3_9GAMM</name>
<dbReference type="OrthoDB" id="1865at2"/>
<dbReference type="EMBL" id="PTQZ01000089">
    <property type="protein sequence ID" value="PQA43996.1"/>
    <property type="molecule type" value="Genomic_DNA"/>
</dbReference>
<sequence length="277" mass="29964">MADAGGVNAGTLRPLVVWRLLDGKPGHESQSLGLARALERLTSVSVHDLPVRDIAAGPFGWLLRRFPAGRDLPDPDLIIGAGHATHWPLLCARRARGGRAVVLMKPSLPKRWFDRVVAPEHDGVRPGGNVIVTRGVLNAMRPGQKQAGRALVMVGGESKHFIWRDEDVLAAVSAIMTAWPGATITDSRRTPPDLSTRLARDYGDRFLAWGDCPPGWLAEELAQAEVAWVSEDSVSMIYEALTAGCAVGLVRLTAPERPAGRLVRGIRSLIDQQLVLP</sequence>
<dbReference type="AlphaFoldDB" id="A0A2P6ASY3"/>
<dbReference type="Pfam" id="PF06258">
    <property type="entry name" value="Mito_fiss_Elm1"/>
    <property type="match status" value="1"/>
</dbReference>
<gene>
    <name evidence="1" type="ORF">C5O18_05000</name>
</gene>
<dbReference type="Proteomes" id="UP000243900">
    <property type="component" value="Unassembled WGS sequence"/>
</dbReference>
<reference evidence="2" key="1">
    <citation type="submission" date="2018-02" db="EMBL/GenBank/DDBJ databases">
        <title>Genome sequencing of Solimonas sp. HR-BB.</title>
        <authorList>
            <person name="Lee Y."/>
            <person name="Jeon C.O."/>
        </authorList>
    </citation>
    <scope>NUCLEOTIDE SEQUENCE [LARGE SCALE GENOMIC DNA]</scope>
    <source>
        <strain evidence="2">HR-E</strain>
    </source>
</reference>
<dbReference type="RefSeq" id="WP_105192004.1">
    <property type="nucleotide sequence ID" value="NZ_PTQZ01000089.1"/>
</dbReference>
<keyword evidence="2" id="KW-1185">Reference proteome</keyword>
<dbReference type="InterPro" id="IPR009367">
    <property type="entry name" value="Elm1-like"/>
</dbReference>
<evidence type="ECO:0000313" key="2">
    <source>
        <dbReference type="Proteomes" id="UP000243900"/>
    </source>
</evidence>
<proteinExistence type="predicted"/>
<organism evidence="1 2">
    <name type="scientific">Amnimonas aquatica</name>
    <dbReference type="NCBI Taxonomy" id="2094561"/>
    <lineage>
        <taxon>Bacteria</taxon>
        <taxon>Pseudomonadati</taxon>
        <taxon>Pseudomonadota</taxon>
        <taxon>Gammaproteobacteria</taxon>
        <taxon>Moraxellales</taxon>
        <taxon>Moraxellaceae</taxon>
        <taxon>Amnimonas</taxon>
    </lineage>
</organism>
<protein>
    <submittedName>
        <fullName evidence="1">Nucleoside-diphosphate sugar epimerase</fullName>
    </submittedName>
</protein>
<feature type="non-terminal residue" evidence="1">
    <location>
        <position position="277"/>
    </location>
</feature>
<comment type="caution">
    <text evidence="1">The sequence shown here is derived from an EMBL/GenBank/DDBJ whole genome shotgun (WGS) entry which is preliminary data.</text>
</comment>
<accession>A0A2P6ASY3</accession>
<evidence type="ECO:0000313" key="1">
    <source>
        <dbReference type="EMBL" id="PQA43996.1"/>
    </source>
</evidence>